<evidence type="ECO:0000256" key="1">
    <source>
        <dbReference type="SAM" id="MobiDB-lite"/>
    </source>
</evidence>
<accession>A0ABV1AEV0</accession>
<organism evidence="2 3">
    <name type="scientific">Ameca splendens</name>
    <dbReference type="NCBI Taxonomy" id="208324"/>
    <lineage>
        <taxon>Eukaryota</taxon>
        <taxon>Metazoa</taxon>
        <taxon>Chordata</taxon>
        <taxon>Craniata</taxon>
        <taxon>Vertebrata</taxon>
        <taxon>Euteleostomi</taxon>
        <taxon>Actinopterygii</taxon>
        <taxon>Neopterygii</taxon>
        <taxon>Teleostei</taxon>
        <taxon>Neoteleostei</taxon>
        <taxon>Acanthomorphata</taxon>
        <taxon>Ovalentaria</taxon>
        <taxon>Atherinomorphae</taxon>
        <taxon>Cyprinodontiformes</taxon>
        <taxon>Goodeidae</taxon>
        <taxon>Ameca</taxon>
    </lineage>
</organism>
<proteinExistence type="predicted"/>
<dbReference type="Proteomes" id="UP001469553">
    <property type="component" value="Unassembled WGS sequence"/>
</dbReference>
<protein>
    <submittedName>
        <fullName evidence="2">Uncharacterized protein</fullName>
    </submittedName>
</protein>
<sequence>MQAPNPNARLTLNTVQFRCSCSAGAARNPNHCVHSHQPQCSAVAVTEAVRLNEMFPQEGSVAGRRSGFCVKLMNFTSQIGSQTGERSGEFNNNIYPPTYTNLTSVNKTTKNRKTSEQGTI</sequence>
<reference evidence="2 3" key="1">
    <citation type="submission" date="2021-06" db="EMBL/GenBank/DDBJ databases">
        <authorList>
            <person name="Palmer J.M."/>
        </authorList>
    </citation>
    <scope>NUCLEOTIDE SEQUENCE [LARGE SCALE GENOMIC DNA]</scope>
    <source>
        <strain evidence="2 3">AS_MEX2019</strain>
        <tissue evidence="2">Muscle</tissue>
    </source>
</reference>
<gene>
    <name evidence="2" type="ORF">AMECASPLE_036226</name>
</gene>
<evidence type="ECO:0000313" key="2">
    <source>
        <dbReference type="EMBL" id="MEQ2316796.1"/>
    </source>
</evidence>
<feature type="compositionally biased region" description="Polar residues" evidence="1">
    <location>
        <begin position="81"/>
        <end position="108"/>
    </location>
</feature>
<dbReference type="EMBL" id="JAHRIP010090299">
    <property type="protein sequence ID" value="MEQ2316796.1"/>
    <property type="molecule type" value="Genomic_DNA"/>
</dbReference>
<evidence type="ECO:0000313" key="3">
    <source>
        <dbReference type="Proteomes" id="UP001469553"/>
    </source>
</evidence>
<name>A0ABV1AEV0_9TELE</name>
<keyword evidence="3" id="KW-1185">Reference proteome</keyword>
<comment type="caution">
    <text evidence="2">The sequence shown here is derived from an EMBL/GenBank/DDBJ whole genome shotgun (WGS) entry which is preliminary data.</text>
</comment>
<feature type="region of interest" description="Disordered" evidence="1">
    <location>
        <begin position="81"/>
        <end position="120"/>
    </location>
</feature>